<name>A0ABW2BTN1_9PSEU</name>
<feature type="domain" description="Putative oxidoreductase/dehydrogenase Rossmann-like" evidence="1">
    <location>
        <begin position="1"/>
        <end position="122"/>
    </location>
</feature>
<gene>
    <name evidence="3" type="ORF">ACFQGD_04075</name>
</gene>
<dbReference type="Pfam" id="PF10728">
    <property type="entry name" value="DUF2520"/>
    <property type="match status" value="1"/>
</dbReference>
<evidence type="ECO:0000259" key="1">
    <source>
        <dbReference type="Pfam" id="PF10727"/>
    </source>
</evidence>
<evidence type="ECO:0000259" key="2">
    <source>
        <dbReference type="Pfam" id="PF10728"/>
    </source>
</evidence>
<accession>A0ABW2BTN1</accession>
<keyword evidence="4" id="KW-1185">Reference proteome</keyword>
<organism evidence="3 4">
    <name type="scientific">Haloechinothrix salitolerans</name>
    <dbReference type="NCBI Taxonomy" id="926830"/>
    <lineage>
        <taxon>Bacteria</taxon>
        <taxon>Bacillati</taxon>
        <taxon>Actinomycetota</taxon>
        <taxon>Actinomycetes</taxon>
        <taxon>Pseudonocardiales</taxon>
        <taxon>Pseudonocardiaceae</taxon>
        <taxon>Haloechinothrix</taxon>
    </lineage>
</organism>
<dbReference type="PANTHER" id="PTHR40459:SF1">
    <property type="entry name" value="CONSERVED HYPOTHETICAL ALANINE AND LEUCINE RICH PROTEIN"/>
    <property type="match status" value="1"/>
</dbReference>
<proteinExistence type="predicted"/>
<dbReference type="InterPro" id="IPR037108">
    <property type="entry name" value="TM1727-like_C_sf"/>
</dbReference>
<dbReference type="Gene3D" id="3.40.50.720">
    <property type="entry name" value="NAD(P)-binding Rossmann-like Domain"/>
    <property type="match status" value="1"/>
</dbReference>
<dbReference type="Pfam" id="PF10727">
    <property type="entry name" value="Rossmann-like"/>
    <property type="match status" value="1"/>
</dbReference>
<dbReference type="InterPro" id="IPR019665">
    <property type="entry name" value="OxRdtase/DH_put_Rossmann_dom"/>
</dbReference>
<dbReference type="InterPro" id="IPR036291">
    <property type="entry name" value="NAD(P)-bd_dom_sf"/>
</dbReference>
<dbReference type="InterPro" id="IPR008927">
    <property type="entry name" value="6-PGluconate_DH-like_C_sf"/>
</dbReference>
<protein>
    <submittedName>
        <fullName evidence="3">Rossmann-like and DUF2520 domain-containing protein</fullName>
    </submittedName>
</protein>
<comment type="caution">
    <text evidence="3">The sequence shown here is derived from an EMBL/GenBank/DDBJ whole genome shotgun (WGS) entry which is preliminary data.</text>
</comment>
<dbReference type="RefSeq" id="WP_345400921.1">
    <property type="nucleotide sequence ID" value="NZ_BAABLA010000102.1"/>
</dbReference>
<dbReference type="Gene3D" id="1.10.1040.20">
    <property type="entry name" value="ProC-like, C-terminal domain"/>
    <property type="match status" value="1"/>
</dbReference>
<feature type="domain" description="DUF2520" evidence="2">
    <location>
        <begin position="140"/>
        <end position="268"/>
    </location>
</feature>
<sequence>MRRPRLAVGVVSAGRVGSVLGAALARAGHNVIAASGISAASVRRAEELLPGVPLLPPDEVVREADLVILALPDDALAGTVKGLVATDSLTAGKILVHTSGAHGVDVLRPAADRDVLCLALHPAMTFTGHAEDLERLATACIGVTAQDDERQATSVGSALAVEMGAEPIVIPEAARPLYHAALTHGANHLMTLVADCLEILRGADIENADRLIAPLLSASLDNALRRGDKALTGPVARGDAGTVDTHLRVLGEHAPEVLPSYATLARRTATRAARSGLLRADAVADIDAALDGWR</sequence>
<evidence type="ECO:0000313" key="3">
    <source>
        <dbReference type="EMBL" id="MFC6866316.1"/>
    </source>
</evidence>
<dbReference type="InterPro" id="IPR018931">
    <property type="entry name" value="DUF2520"/>
</dbReference>
<dbReference type="PANTHER" id="PTHR40459">
    <property type="entry name" value="CONSERVED HYPOTHETICAL ALANINE AND LEUCINE RICH PROTEIN"/>
    <property type="match status" value="1"/>
</dbReference>
<dbReference type="EMBL" id="JBHSXX010000001">
    <property type="protein sequence ID" value="MFC6866316.1"/>
    <property type="molecule type" value="Genomic_DNA"/>
</dbReference>
<reference evidence="4" key="1">
    <citation type="journal article" date="2019" name="Int. J. Syst. Evol. Microbiol.">
        <title>The Global Catalogue of Microorganisms (GCM) 10K type strain sequencing project: providing services to taxonomists for standard genome sequencing and annotation.</title>
        <authorList>
            <consortium name="The Broad Institute Genomics Platform"/>
            <consortium name="The Broad Institute Genome Sequencing Center for Infectious Disease"/>
            <person name="Wu L."/>
            <person name="Ma J."/>
        </authorList>
    </citation>
    <scope>NUCLEOTIDE SEQUENCE [LARGE SCALE GENOMIC DNA]</scope>
    <source>
        <strain evidence="4">KCTC 32255</strain>
    </source>
</reference>
<dbReference type="SUPFAM" id="SSF51735">
    <property type="entry name" value="NAD(P)-binding Rossmann-fold domains"/>
    <property type="match status" value="1"/>
</dbReference>
<evidence type="ECO:0000313" key="4">
    <source>
        <dbReference type="Proteomes" id="UP001596337"/>
    </source>
</evidence>
<dbReference type="SUPFAM" id="SSF48179">
    <property type="entry name" value="6-phosphogluconate dehydrogenase C-terminal domain-like"/>
    <property type="match status" value="1"/>
</dbReference>
<dbReference type="Proteomes" id="UP001596337">
    <property type="component" value="Unassembled WGS sequence"/>
</dbReference>